<dbReference type="InterPro" id="IPR052155">
    <property type="entry name" value="Biofilm_reg_signaling"/>
</dbReference>
<dbReference type="PROSITE" id="PS50113">
    <property type="entry name" value="PAC"/>
    <property type="match status" value="1"/>
</dbReference>
<evidence type="ECO:0000259" key="2">
    <source>
        <dbReference type="PROSITE" id="PS50112"/>
    </source>
</evidence>
<protein>
    <submittedName>
        <fullName evidence="6">EAL domain-containing protein</fullName>
    </submittedName>
</protein>
<evidence type="ECO:0000256" key="1">
    <source>
        <dbReference type="SAM" id="MobiDB-lite"/>
    </source>
</evidence>
<dbReference type="InterPro" id="IPR035965">
    <property type="entry name" value="PAS-like_dom_sf"/>
</dbReference>
<keyword evidence="7" id="KW-1185">Reference proteome</keyword>
<feature type="domain" description="PAC" evidence="3">
    <location>
        <begin position="437"/>
        <end position="489"/>
    </location>
</feature>
<dbReference type="InterPro" id="IPR000700">
    <property type="entry name" value="PAS-assoc_C"/>
</dbReference>
<dbReference type="InterPro" id="IPR029787">
    <property type="entry name" value="Nucleotide_cyclase"/>
</dbReference>
<feature type="region of interest" description="Disordered" evidence="1">
    <location>
        <begin position="893"/>
        <end position="913"/>
    </location>
</feature>
<dbReference type="Pfam" id="PF13426">
    <property type="entry name" value="PAS_9"/>
    <property type="match status" value="2"/>
</dbReference>
<dbReference type="PROSITE" id="PS50112">
    <property type="entry name" value="PAS"/>
    <property type="match status" value="2"/>
</dbReference>
<dbReference type="Pfam" id="PF00563">
    <property type="entry name" value="EAL"/>
    <property type="match status" value="1"/>
</dbReference>
<dbReference type="PROSITE" id="PS50883">
    <property type="entry name" value="EAL"/>
    <property type="match status" value="1"/>
</dbReference>
<dbReference type="PANTHER" id="PTHR44757:SF2">
    <property type="entry name" value="BIOFILM ARCHITECTURE MAINTENANCE PROTEIN MBAA"/>
    <property type="match status" value="1"/>
</dbReference>
<comment type="caution">
    <text evidence="6">The sequence shown here is derived from an EMBL/GenBank/DDBJ whole genome shotgun (WGS) entry which is preliminary data.</text>
</comment>
<sequence>MDTAKLDQDVKFDQGVVDLAPSMDAAVMWWFDLTTNCATWMSGLAGLLGVPDETDTEIRPHLMALVEPLVVAARTAAVWQDFALEQPYVLPDGTTKWIQLRACVSGDATAKSLTGVATDVTTRHVDQQALADLADRYRLLVELSPDAIVVHEAGVLTYTNPAGVRFLGARSEAEIVGRPITDFVHPASVPEMMRRIGALSTPGAASEPAEATIVRFDGGTVDVEAVSVRTTWEGRPAFQVILRDVTAQKAAEATLHYQAALVAHVSDAIIATTSEGVVTTWNPAAETVYGRTAADAVGNPVATLVGARLDPAAVVRGGGMTQAVHRRSDGATLVVRVSAAEMDDGYVLVCADETARRRAEQHFTTVVASLEEGVLVVGSTGLIESANPAAERVLGIREERLVGSPTTVCPLFDERGVRLPESAYPCAQTRRTGLPQNGRVFRARRPDGRDIWLSMSCRPLNHVNTYPATVVVSFTDITERRSIAARLEHDATHDGLTGLANRALVIRHLTARTGTMSVLFIDLDKFKVINDSLGHTVGDKVLRIVGERLRGRVRGGDLVGRLGGDEFVVVARDISRLDLHGLAEHLRDTVAAPVHVDGRQLHLDASIGIVTAGPDDPRSGEDLLRDSDVAMYQAKSQGRGRHVFFDVDLREKMQRRLQLEQDLREAAANEQLSVVYQPIADLRSGRVVCVEALLRWTHPIHGAISPAEFIPLAEESDLINLVGDHVLRTTTGQAALVRSRIGASCHLAVNLSPRQLDDPRLVARPCRSPGRTTGIAPNTLCLEITENALMRDPAVAAGTLSALRDIGVRLAIDDFGTGYSSLAQLRKLPIDQLKIDMSFISALGECRDAEAIVRSIVMMAHAVNLTVVAEGVENARQLDVLRRLDCDQVQGFRIGKPTSPDRLPIGQPSTAGR</sequence>
<name>A0ABX1FHJ9_9PSEU</name>
<dbReference type="NCBIfam" id="TIGR00254">
    <property type="entry name" value="GGDEF"/>
    <property type="match status" value="1"/>
</dbReference>
<reference evidence="6 7" key="1">
    <citation type="submission" date="2019-08" db="EMBL/GenBank/DDBJ databases">
        <title>Lentzea from Indian Himalayas.</title>
        <authorList>
            <person name="Mandal S."/>
            <person name="Mallick Gupta A."/>
            <person name="Maiti P.K."/>
            <person name="Sarkar J."/>
            <person name="Mandal S."/>
        </authorList>
    </citation>
    <scope>NUCLEOTIDE SEQUENCE [LARGE SCALE GENOMIC DNA]</scope>
    <source>
        <strain evidence="6 7">PSKA42</strain>
    </source>
</reference>
<dbReference type="Proteomes" id="UP001515943">
    <property type="component" value="Unassembled WGS sequence"/>
</dbReference>
<dbReference type="Pfam" id="PF08448">
    <property type="entry name" value="PAS_4"/>
    <property type="match status" value="1"/>
</dbReference>
<gene>
    <name evidence="6" type="ORF">FXN61_16825</name>
</gene>
<dbReference type="SUPFAM" id="SSF141868">
    <property type="entry name" value="EAL domain-like"/>
    <property type="match status" value="1"/>
</dbReference>
<accession>A0ABX1FHJ9</accession>
<dbReference type="EMBL" id="VSRL01000053">
    <property type="protein sequence ID" value="NKE58395.1"/>
    <property type="molecule type" value="Genomic_DNA"/>
</dbReference>
<evidence type="ECO:0000259" key="5">
    <source>
        <dbReference type="PROSITE" id="PS50887"/>
    </source>
</evidence>
<dbReference type="PANTHER" id="PTHR44757">
    <property type="entry name" value="DIGUANYLATE CYCLASE DGCP"/>
    <property type="match status" value="1"/>
</dbReference>
<dbReference type="CDD" id="cd01948">
    <property type="entry name" value="EAL"/>
    <property type="match status" value="1"/>
</dbReference>
<dbReference type="PROSITE" id="PS50887">
    <property type="entry name" value="GGDEF"/>
    <property type="match status" value="1"/>
</dbReference>
<feature type="domain" description="PAS" evidence="2">
    <location>
        <begin position="261"/>
        <end position="299"/>
    </location>
</feature>
<dbReference type="Gene3D" id="3.20.20.450">
    <property type="entry name" value="EAL domain"/>
    <property type="match status" value="1"/>
</dbReference>
<proteinExistence type="predicted"/>
<dbReference type="SMART" id="SM00052">
    <property type="entry name" value="EAL"/>
    <property type="match status" value="1"/>
</dbReference>
<evidence type="ECO:0000313" key="6">
    <source>
        <dbReference type="EMBL" id="NKE58395.1"/>
    </source>
</evidence>
<dbReference type="RefSeq" id="WP_167975067.1">
    <property type="nucleotide sequence ID" value="NZ_VSRL01000053.1"/>
</dbReference>
<dbReference type="InterPro" id="IPR001633">
    <property type="entry name" value="EAL_dom"/>
</dbReference>
<dbReference type="SUPFAM" id="SSF55073">
    <property type="entry name" value="Nucleotide cyclase"/>
    <property type="match status" value="1"/>
</dbReference>
<dbReference type="SUPFAM" id="SSF55785">
    <property type="entry name" value="PYP-like sensor domain (PAS domain)"/>
    <property type="match status" value="3"/>
</dbReference>
<dbReference type="InterPro" id="IPR043128">
    <property type="entry name" value="Rev_trsase/Diguanyl_cyclase"/>
</dbReference>
<feature type="domain" description="EAL" evidence="4">
    <location>
        <begin position="656"/>
        <end position="911"/>
    </location>
</feature>
<dbReference type="Gene3D" id="3.30.70.270">
    <property type="match status" value="1"/>
</dbReference>
<dbReference type="CDD" id="cd01949">
    <property type="entry name" value="GGDEF"/>
    <property type="match status" value="1"/>
</dbReference>
<feature type="domain" description="GGDEF" evidence="5">
    <location>
        <begin position="514"/>
        <end position="647"/>
    </location>
</feature>
<dbReference type="InterPro" id="IPR013656">
    <property type="entry name" value="PAS_4"/>
</dbReference>
<organism evidence="6 7">
    <name type="scientific">Lentzea indica</name>
    <dbReference type="NCBI Taxonomy" id="2604800"/>
    <lineage>
        <taxon>Bacteria</taxon>
        <taxon>Bacillati</taxon>
        <taxon>Actinomycetota</taxon>
        <taxon>Actinomycetes</taxon>
        <taxon>Pseudonocardiales</taxon>
        <taxon>Pseudonocardiaceae</taxon>
        <taxon>Lentzea</taxon>
    </lineage>
</organism>
<dbReference type="NCBIfam" id="TIGR00229">
    <property type="entry name" value="sensory_box"/>
    <property type="match status" value="3"/>
</dbReference>
<evidence type="ECO:0000259" key="4">
    <source>
        <dbReference type="PROSITE" id="PS50883"/>
    </source>
</evidence>
<dbReference type="InterPro" id="IPR000014">
    <property type="entry name" value="PAS"/>
</dbReference>
<evidence type="ECO:0000259" key="3">
    <source>
        <dbReference type="PROSITE" id="PS50113"/>
    </source>
</evidence>
<dbReference type="InterPro" id="IPR000160">
    <property type="entry name" value="GGDEF_dom"/>
</dbReference>
<feature type="domain" description="PAS" evidence="2">
    <location>
        <begin position="359"/>
        <end position="403"/>
    </location>
</feature>
<dbReference type="Gene3D" id="3.30.450.20">
    <property type="entry name" value="PAS domain"/>
    <property type="match status" value="3"/>
</dbReference>
<dbReference type="SMART" id="SM00267">
    <property type="entry name" value="GGDEF"/>
    <property type="match status" value="1"/>
</dbReference>
<dbReference type="SMART" id="SM00091">
    <property type="entry name" value="PAS"/>
    <property type="match status" value="3"/>
</dbReference>
<dbReference type="CDD" id="cd00130">
    <property type="entry name" value="PAS"/>
    <property type="match status" value="3"/>
</dbReference>
<dbReference type="Pfam" id="PF00990">
    <property type="entry name" value="GGDEF"/>
    <property type="match status" value="1"/>
</dbReference>
<evidence type="ECO:0000313" key="7">
    <source>
        <dbReference type="Proteomes" id="UP001515943"/>
    </source>
</evidence>
<dbReference type="InterPro" id="IPR035919">
    <property type="entry name" value="EAL_sf"/>
</dbReference>